<feature type="binding site" evidence="10">
    <location>
        <begin position="165"/>
        <end position="166"/>
    </location>
    <ligand>
        <name>substrate</name>
    </ligand>
</feature>
<feature type="binding site" evidence="10">
    <location>
        <position position="66"/>
    </location>
    <ligand>
        <name>substrate</name>
    </ligand>
</feature>
<evidence type="ECO:0000313" key="12">
    <source>
        <dbReference type="EMBL" id="ADB57129.1"/>
    </source>
</evidence>
<dbReference type="EMBL" id="CP001857">
    <property type="protein sequence ID" value="ADB57129.1"/>
    <property type="molecule type" value="Genomic_DNA"/>
</dbReference>
<evidence type="ECO:0000313" key="13">
    <source>
        <dbReference type="Proteomes" id="UP000001901"/>
    </source>
</evidence>
<dbReference type="GO" id="GO:0005737">
    <property type="term" value="C:cytoplasm"/>
    <property type="evidence" value="ECO:0007669"/>
    <property type="project" value="TreeGrafter"/>
</dbReference>
<comment type="catalytic activity">
    <reaction evidence="9 10">
        <text>XTP + H2O = XMP + diphosphate + H(+)</text>
        <dbReference type="Rhea" id="RHEA:28610"/>
        <dbReference type="ChEBI" id="CHEBI:15377"/>
        <dbReference type="ChEBI" id="CHEBI:15378"/>
        <dbReference type="ChEBI" id="CHEBI:33019"/>
        <dbReference type="ChEBI" id="CHEBI:57464"/>
        <dbReference type="ChEBI" id="CHEBI:61314"/>
        <dbReference type="EC" id="3.6.1.66"/>
    </reaction>
</comment>
<comment type="function">
    <text evidence="10">Pyrophosphatase that catalyzes the hydrolysis of nucleoside triphosphates to their monophosphate derivatives, with a high preference for the non-canonical purine nucleotides XTP (xanthosine triphosphate), dITP (deoxyinosine triphosphate) and ITP. Seems to function as a house-cleaning enzyme that removes non-canonical purine nucleotides from the nucleotide pool, thus preventing their incorporation into DNA/RNA and avoiding chromosomal lesions.</text>
</comment>
<evidence type="ECO:0000256" key="8">
    <source>
        <dbReference type="ARBA" id="ARBA00051875"/>
    </source>
</evidence>
<keyword evidence="13" id="KW-1185">Reference proteome</keyword>
<comment type="similarity">
    <text evidence="1 10 11">Belongs to the HAM1 NTPase family.</text>
</comment>
<evidence type="ECO:0000256" key="10">
    <source>
        <dbReference type="HAMAP-Rule" id="MF_01405"/>
    </source>
</evidence>
<feature type="active site" description="Proton acceptor" evidence="10">
    <location>
        <position position="65"/>
    </location>
</feature>
<dbReference type="NCBIfam" id="TIGR00042">
    <property type="entry name" value="RdgB/HAM1 family non-canonical purine NTP pyrophosphatase"/>
    <property type="match status" value="1"/>
</dbReference>
<comment type="subunit">
    <text evidence="2 10">Homodimer.</text>
</comment>
<dbReference type="InterPro" id="IPR020922">
    <property type="entry name" value="dITP/XTP_pyrophosphatase"/>
</dbReference>
<accession>D2RFQ4</accession>
<evidence type="ECO:0000256" key="9">
    <source>
        <dbReference type="ARBA" id="ARBA00052017"/>
    </source>
</evidence>
<dbReference type="GO" id="GO:0009117">
    <property type="term" value="P:nucleotide metabolic process"/>
    <property type="evidence" value="ECO:0007669"/>
    <property type="project" value="UniProtKB-KW"/>
</dbReference>
<dbReference type="HAMAP" id="MF_01405">
    <property type="entry name" value="Non_canon_purine_NTPase"/>
    <property type="match status" value="1"/>
</dbReference>
<dbReference type="Gene3D" id="3.90.950.10">
    <property type="match status" value="1"/>
</dbReference>
<organism evidence="12 13">
    <name type="scientific">Archaeoglobus profundus (strain DSM 5631 / JCM 9629 / NBRC 100127 / Av18)</name>
    <dbReference type="NCBI Taxonomy" id="572546"/>
    <lineage>
        <taxon>Archaea</taxon>
        <taxon>Methanobacteriati</taxon>
        <taxon>Methanobacteriota</taxon>
        <taxon>Archaeoglobi</taxon>
        <taxon>Archaeoglobales</taxon>
        <taxon>Archaeoglobaceae</taxon>
        <taxon>Archaeoglobus</taxon>
    </lineage>
</organism>
<dbReference type="NCBIfam" id="NF011396">
    <property type="entry name" value="PRK14821.1"/>
    <property type="match status" value="1"/>
</dbReference>
<dbReference type="RefSeq" id="WP_012939465.1">
    <property type="nucleotide sequence ID" value="NC_013741.1"/>
</dbReference>
<reference evidence="12 13" key="1">
    <citation type="journal article" date="2010" name="Stand. Genomic Sci.">
        <title>Complete genome sequence of Archaeoglobus profundus type strain (AV18).</title>
        <authorList>
            <person name="von Jan M."/>
            <person name="Lapidus A."/>
            <person name="Del Rio T.G."/>
            <person name="Copeland A."/>
            <person name="Tice H."/>
            <person name="Cheng J.F."/>
            <person name="Lucas S."/>
            <person name="Chen F."/>
            <person name="Nolan M."/>
            <person name="Goodwin L."/>
            <person name="Han C."/>
            <person name="Pitluck S."/>
            <person name="Liolios K."/>
            <person name="Ivanova N."/>
            <person name="Mavromatis K."/>
            <person name="Ovchinnikova G."/>
            <person name="Chertkov O."/>
            <person name="Pati A."/>
            <person name="Chen A."/>
            <person name="Palaniappan K."/>
            <person name="Land M."/>
            <person name="Hauser L."/>
            <person name="Chang Y.J."/>
            <person name="Jeffries C.D."/>
            <person name="Saunders E."/>
            <person name="Brettin T."/>
            <person name="Detter J.C."/>
            <person name="Chain P."/>
            <person name="Eichinger K."/>
            <person name="Huber H."/>
            <person name="Spring S."/>
            <person name="Rohde M."/>
            <person name="Goker M."/>
            <person name="Wirth R."/>
            <person name="Woyke T."/>
            <person name="Bristow J."/>
            <person name="Eisen J.A."/>
            <person name="Markowitz V."/>
            <person name="Hugenholtz P."/>
            <person name="Kyrpides N.C."/>
            <person name="Klenk H.P."/>
        </authorList>
    </citation>
    <scope>NUCLEOTIDE SEQUENCE [LARGE SCALE GENOMIC DNA]</scope>
    <source>
        <strain evidence="13">DSM 5631 / JCM 9629 / NBRC 100127 / Av18</strain>
    </source>
</reference>
<keyword evidence="7 10" id="KW-0546">Nucleotide metabolism</keyword>
<dbReference type="GO" id="GO:0046872">
    <property type="term" value="F:metal ion binding"/>
    <property type="evidence" value="ECO:0007669"/>
    <property type="project" value="UniProtKB-KW"/>
</dbReference>
<keyword evidence="6 10" id="KW-0460">Magnesium</keyword>
<dbReference type="PANTHER" id="PTHR11067">
    <property type="entry name" value="INOSINE TRIPHOSPHATE PYROPHOSPHATASE/HAM1 PROTEIN"/>
    <property type="match status" value="1"/>
</dbReference>
<dbReference type="GO" id="GO:0036222">
    <property type="term" value="F:XTP diphosphatase activity"/>
    <property type="evidence" value="ECO:0007669"/>
    <property type="project" value="UniProtKB-UniRule"/>
</dbReference>
<dbReference type="OrthoDB" id="372108at2157"/>
<dbReference type="KEGG" id="apo:Arcpr_0053"/>
<gene>
    <name evidence="12" type="ordered locus">Arcpr_0053</name>
</gene>
<evidence type="ECO:0000256" key="11">
    <source>
        <dbReference type="RuleBase" id="RU003781"/>
    </source>
</evidence>
<evidence type="ECO:0000256" key="3">
    <source>
        <dbReference type="ARBA" id="ARBA00022723"/>
    </source>
</evidence>
<protein>
    <recommendedName>
        <fullName evidence="10">dITP/XTP pyrophosphatase</fullName>
        <ecNumber evidence="10">3.6.1.66</ecNumber>
    </recommendedName>
    <alternativeName>
        <fullName evidence="10">Non-canonical purine NTP pyrophosphatase</fullName>
    </alternativeName>
    <alternativeName>
        <fullName evidence="10">Non-standard purine NTP pyrophosphatase</fullName>
    </alternativeName>
    <alternativeName>
        <fullName evidence="10">Nucleoside-triphosphate diphosphatase</fullName>
    </alternativeName>
    <alternativeName>
        <fullName evidence="10">Nucleoside-triphosphate pyrophosphatase</fullName>
        <shortName evidence="10">NTPase</shortName>
    </alternativeName>
</protein>
<sequence>MKVYFVTSNEGKFREVREIGKKYGIEIDWIRRKYLEPQGSDLEEIARISAQLLAEEIKEPFFLEDSGLFIEALKGFPGPYSSYVFKTIGNEGILKLMEGVEDRRAYFLAVIAFWDGEKVLTFKGRVDGKIAREMRGDKGFGFDPIFEYGDRTFAEMGEEKNEVSHRRRALESFFEYLKSLK</sequence>
<dbReference type="GO" id="GO:0035870">
    <property type="term" value="F:dITP diphosphatase activity"/>
    <property type="evidence" value="ECO:0007669"/>
    <property type="project" value="UniProtKB-UniRule"/>
</dbReference>
<feature type="binding site" evidence="10">
    <location>
        <position position="160"/>
    </location>
    <ligand>
        <name>substrate</name>
    </ligand>
</feature>
<evidence type="ECO:0000256" key="5">
    <source>
        <dbReference type="ARBA" id="ARBA00022801"/>
    </source>
</evidence>
<dbReference type="AlphaFoldDB" id="D2RFQ4"/>
<dbReference type="CDD" id="cd00515">
    <property type="entry name" value="HAM1"/>
    <property type="match status" value="1"/>
</dbReference>
<evidence type="ECO:0000256" key="2">
    <source>
        <dbReference type="ARBA" id="ARBA00011738"/>
    </source>
</evidence>
<comment type="catalytic activity">
    <reaction evidence="10">
        <text>ITP + H2O = IMP + diphosphate + H(+)</text>
        <dbReference type="Rhea" id="RHEA:29399"/>
        <dbReference type="ChEBI" id="CHEBI:15377"/>
        <dbReference type="ChEBI" id="CHEBI:15378"/>
        <dbReference type="ChEBI" id="CHEBI:33019"/>
        <dbReference type="ChEBI" id="CHEBI:58053"/>
        <dbReference type="ChEBI" id="CHEBI:61402"/>
        <dbReference type="EC" id="3.6.1.66"/>
    </reaction>
</comment>
<dbReference type="GO" id="GO:0009146">
    <property type="term" value="P:purine nucleoside triphosphate catabolic process"/>
    <property type="evidence" value="ECO:0007669"/>
    <property type="project" value="UniProtKB-UniRule"/>
</dbReference>
<comment type="cofactor">
    <cofactor evidence="10">
        <name>Mg(2+)</name>
        <dbReference type="ChEBI" id="CHEBI:18420"/>
    </cofactor>
    <text evidence="10">Binds 1 Mg(2+) ion per subunit.</text>
</comment>
<dbReference type="GO" id="GO:0036220">
    <property type="term" value="F:ITP diphosphatase activity"/>
    <property type="evidence" value="ECO:0007669"/>
    <property type="project" value="UniProtKB-UniRule"/>
</dbReference>
<dbReference type="eggNOG" id="arCOG04184">
    <property type="taxonomic scope" value="Archaea"/>
</dbReference>
<dbReference type="InterPro" id="IPR029001">
    <property type="entry name" value="ITPase-like_fam"/>
</dbReference>
<dbReference type="GeneID" id="8738699"/>
<feature type="binding site" evidence="10">
    <location>
        <begin position="140"/>
        <end position="143"/>
    </location>
    <ligand>
        <name>substrate</name>
    </ligand>
</feature>
<dbReference type="SUPFAM" id="SSF52972">
    <property type="entry name" value="ITPase-like"/>
    <property type="match status" value="1"/>
</dbReference>
<feature type="binding site" evidence="10">
    <location>
        <begin position="7"/>
        <end position="12"/>
    </location>
    <ligand>
        <name>substrate</name>
    </ligand>
</feature>
<dbReference type="STRING" id="572546.Arcpr_0053"/>
<dbReference type="EC" id="3.6.1.66" evidence="10"/>
<feature type="binding site" evidence="10">
    <location>
        <position position="36"/>
    </location>
    <ligand>
        <name>Mg(2+)</name>
        <dbReference type="ChEBI" id="CHEBI:18420"/>
    </ligand>
</feature>
<dbReference type="HOGENOM" id="CLU_082080_1_0_2"/>
<dbReference type="Proteomes" id="UP000001901">
    <property type="component" value="Chromosome"/>
</dbReference>
<evidence type="ECO:0000256" key="7">
    <source>
        <dbReference type="ARBA" id="ARBA00023080"/>
    </source>
</evidence>
<dbReference type="GO" id="GO:0000166">
    <property type="term" value="F:nucleotide binding"/>
    <property type="evidence" value="ECO:0007669"/>
    <property type="project" value="UniProtKB-KW"/>
</dbReference>
<dbReference type="GO" id="GO:0017111">
    <property type="term" value="F:ribonucleoside triphosphate phosphatase activity"/>
    <property type="evidence" value="ECO:0007669"/>
    <property type="project" value="InterPro"/>
</dbReference>
<name>D2RFQ4_ARCPA</name>
<evidence type="ECO:0000256" key="6">
    <source>
        <dbReference type="ARBA" id="ARBA00022842"/>
    </source>
</evidence>
<dbReference type="Pfam" id="PF01725">
    <property type="entry name" value="Ham1p_like"/>
    <property type="match status" value="1"/>
</dbReference>
<dbReference type="PaxDb" id="572546-Arcpr_0053"/>
<keyword evidence="3 10" id="KW-0479">Metal-binding</keyword>
<feature type="binding site" evidence="10">
    <location>
        <position position="65"/>
    </location>
    <ligand>
        <name>Mg(2+)</name>
        <dbReference type="ChEBI" id="CHEBI:18420"/>
    </ligand>
</feature>
<keyword evidence="5 10" id="KW-0378">Hydrolase</keyword>
<comment type="catalytic activity">
    <reaction evidence="8 10">
        <text>dITP + H2O = dIMP + diphosphate + H(+)</text>
        <dbReference type="Rhea" id="RHEA:28342"/>
        <dbReference type="ChEBI" id="CHEBI:15377"/>
        <dbReference type="ChEBI" id="CHEBI:15378"/>
        <dbReference type="ChEBI" id="CHEBI:33019"/>
        <dbReference type="ChEBI" id="CHEBI:61194"/>
        <dbReference type="ChEBI" id="CHEBI:61382"/>
        <dbReference type="EC" id="3.6.1.66"/>
    </reaction>
</comment>
<proteinExistence type="inferred from homology"/>
<evidence type="ECO:0000256" key="1">
    <source>
        <dbReference type="ARBA" id="ARBA00008023"/>
    </source>
</evidence>
<dbReference type="PANTHER" id="PTHR11067:SF9">
    <property type="entry name" value="INOSINE TRIPHOSPHATE PYROPHOSPHATASE"/>
    <property type="match status" value="1"/>
</dbReference>
<keyword evidence="4 10" id="KW-0547">Nucleotide-binding</keyword>
<evidence type="ECO:0000256" key="4">
    <source>
        <dbReference type="ARBA" id="ARBA00022741"/>
    </source>
</evidence>
<dbReference type="FunFam" id="3.90.950.10:FF:000001">
    <property type="entry name" value="dITP/XTP pyrophosphatase"/>
    <property type="match status" value="1"/>
</dbReference>
<dbReference type="InterPro" id="IPR002637">
    <property type="entry name" value="RdgB/HAM1"/>
</dbReference>